<dbReference type="RefSeq" id="WP_137402785.1">
    <property type="nucleotide sequence ID" value="NZ_BMIU01000013.1"/>
</dbReference>
<evidence type="ECO:0000313" key="1">
    <source>
        <dbReference type="EMBL" id="GGF37497.1"/>
    </source>
</evidence>
<evidence type="ECO:0000313" key="2">
    <source>
        <dbReference type="Proteomes" id="UP000647339"/>
    </source>
</evidence>
<accession>A0ABQ1V431</accession>
<proteinExistence type="predicted"/>
<organism evidence="1 2">
    <name type="scientific">Echinicola rosea</name>
    <dbReference type="NCBI Taxonomy" id="1807691"/>
    <lineage>
        <taxon>Bacteria</taxon>
        <taxon>Pseudomonadati</taxon>
        <taxon>Bacteroidota</taxon>
        <taxon>Cytophagia</taxon>
        <taxon>Cytophagales</taxon>
        <taxon>Cyclobacteriaceae</taxon>
        <taxon>Echinicola</taxon>
    </lineage>
</organism>
<gene>
    <name evidence="1" type="ORF">GCM10011339_27550</name>
</gene>
<sequence length="66" mass="7376">MDDPYWKISLTKRHYPLYALGIVMRAETTRKSGCLEIESSAAADGEIENSSEAINFVRRGGSGRNR</sequence>
<reference evidence="2" key="1">
    <citation type="journal article" date="2019" name="Int. J. Syst. Evol. Microbiol.">
        <title>The Global Catalogue of Microorganisms (GCM) 10K type strain sequencing project: providing services to taxonomists for standard genome sequencing and annotation.</title>
        <authorList>
            <consortium name="The Broad Institute Genomics Platform"/>
            <consortium name="The Broad Institute Genome Sequencing Center for Infectious Disease"/>
            <person name="Wu L."/>
            <person name="Ma J."/>
        </authorList>
    </citation>
    <scope>NUCLEOTIDE SEQUENCE [LARGE SCALE GENOMIC DNA]</scope>
    <source>
        <strain evidence="2">CGMCC 1.15407</strain>
    </source>
</reference>
<dbReference type="EMBL" id="BMIU01000013">
    <property type="protein sequence ID" value="GGF37497.1"/>
    <property type="molecule type" value="Genomic_DNA"/>
</dbReference>
<protein>
    <submittedName>
        <fullName evidence="1">Uncharacterized protein</fullName>
    </submittedName>
</protein>
<keyword evidence="2" id="KW-1185">Reference proteome</keyword>
<dbReference type="Proteomes" id="UP000647339">
    <property type="component" value="Unassembled WGS sequence"/>
</dbReference>
<comment type="caution">
    <text evidence="1">The sequence shown here is derived from an EMBL/GenBank/DDBJ whole genome shotgun (WGS) entry which is preliminary data.</text>
</comment>
<name>A0ABQ1V431_9BACT</name>